<dbReference type="InterPro" id="IPR002173">
    <property type="entry name" value="Carboh/pur_kinase_PfkB_CS"/>
</dbReference>
<evidence type="ECO:0000256" key="2">
    <source>
        <dbReference type="ARBA" id="ARBA00022679"/>
    </source>
</evidence>
<dbReference type="Gene3D" id="3.40.1190.20">
    <property type="match status" value="1"/>
</dbReference>
<evidence type="ECO:0000256" key="7">
    <source>
        <dbReference type="ARBA" id="ARBA00043951"/>
    </source>
</evidence>
<feature type="domain" description="Carbohydrate kinase PfkB" evidence="15">
    <location>
        <begin position="5"/>
        <end position="316"/>
    </location>
</feature>
<comment type="catalytic activity">
    <reaction evidence="9">
        <text>2-dehydro-3-deoxy-D-gluconate + ATP = 2-dehydro-3-deoxy-6-phospho-D-gluconate + ADP + H(+)</text>
        <dbReference type="Rhea" id="RHEA:14797"/>
        <dbReference type="ChEBI" id="CHEBI:15378"/>
        <dbReference type="ChEBI" id="CHEBI:30616"/>
        <dbReference type="ChEBI" id="CHEBI:57569"/>
        <dbReference type="ChEBI" id="CHEBI:57990"/>
        <dbReference type="ChEBI" id="CHEBI:456216"/>
        <dbReference type="EC" id="2.7.1.45"/>
    </reaction>
</comment>
<dbReference type="PANTHER" id="PTHR43085">
    <property type="entry name" value="HEXOKINASE FAMILY MEMBER"/>
    <property type="match status" value="1"/>
</dbReference>
<keyword evidence="2" id="KW-0808">Transferase</keyword>
<dbReference type="FunFam" id="3.40.1190.20:FF:000011">
    <property type="entry name" value="2-dehydro-3-deoxygluconokinase, putative"/>
    <property type="match status" value="1"/>
</dbReference>
<evidence type="ECO:0000313" key="17">
    <source>
        <dbReference type="Proteomes" id="UP000027997"/>
    </source>
</evidence>
<dbReference type="EMBL" id="JOJP01000001">
    <property type="protein sequence ID" value="KEI73355.1"/>
    <property type="molecule type" value="Genomic_DNA"/>
</dbReference>
<reference evidence="16 17" key="1">
    <citation type="submission" date="2014-06" db="EMBL/GenBank/DDBJ databases">
        <title>Whole Genome Sequences of Three Symbiotic Endozoicomonas Bacteria.</title>
        <authorList>
            <person name="Neave M.J."/>
            <person name="Apprill A."/>
            <person name="Voolstra C.R."/>
        </authorList>
    </citation>
    <scope>NUCLEOTIDE SEQUENCE [LARGE SCALE GENOMIC DNA]</scope>
    <source>
        <strain evidence="16 17">DSM 22380</strain>
    </source>
</reference>
<evidence type="ECO:0000256" key="1">
    <source>
        <dbReference type="ARBA" id="ARBA00010688"/>
    </source>
</evidence>
<gene>
    <name evidence="16" type="ORF">GV64_23890</name>
</gene>
<evidence type="ECO:0000256" key="6">
    <source>
        <dbReference type="ARBA" id="ARBA00023277"/>
    </source>
</evidence>
<dbReference type="EC" id="2.7.1.45" evidence="11"/>
<organism evidence="16 17">
    <name type="scientific">Endozoicomonas elysicola</name>
    <dbReference type="NCBI Taxonomy" id="305900"/>
    <lineage>
        <taxon>Bacteria</taxon>
        <taxon>Pseudomonadati</taxon>
        <taxon>Pseudomonadota</taxon>
        <taxon>Gammaproteobacteria</taxon>
        <taxon>Oceanospirillales</taxon>
        <taxon>Endozoicomonadaceae</taxon>
        <taxon>Endozoicomonas</taxon>
    </lineage>
</organism>
<evidence type="ECO:0000256" key="12">
    <source>
        <dbReference type="ARBA" id="ARBA00067931"/>
    </source>
</evidence>
<evidence type="ECO:0000256" key="10">
    <source>
        <dbReference type="ARBA" id="ARBA00054997"/>
    </source>
</evidence>
<evidence type="ECO:0000256" key="5">
    <source>
        <dbReference type="ARBA" id="ARBA00022840"/>
    </source>
</evidence>
<evidence type="ECO:0000259" key="15">
    <source>
        <dbReference type="Pfam" id="PF00294"/>
    </source>
</evidence>
<evidence type="ECO:0000256" key="11">
    <source>
        <dbReference type="ARBA" id="ARBA00066369"/>
    </source>
</evidence>
<dbReference type="InterPro" id="IPR029056">
    <property type="entry name" value="Ribokinase-like"/>
</dbReference>
<dbReference type="PROSITE" id="PS00584">
    <property type="entry name" value="PFKB_KINASES_2"/>
    <property type="match status" value="1"/>
</dbReference>
<comment type="similarity">
    <text evidence="1">Belongs to the carbohydrate kinase PfkB family.</text>
</comment>
<dbReference type="Pfam" id="PF00294">
    <property type="entry name" value="PfkB"/>
    <property type="match status" value="1"/>
</dbReference>
<dbReference type="InterPro" id="IPR011611">
    <property type="entry name" value="PfkB_dom"/>
</dbReference>
<dbReference type="GO" id="GO:0006974">
    <property type="term" value="P:DNA damage response"/>
    <property type="evidence" value="ECO:0007669"/>
    <property type="project" value="TreeGrafter"/>
</dbReference>
<accession>A0A081KGS9</accession>
<keyword evidence="5" id="KW-0067">ATP-binding</keyword>
<comment type="function">
    <text evidence="10">Catalyzes the phosphorylation of 2-keto-3-deoxygluconate (KDG) to produce 2-keto-3-deoxy-6-phosphogluconate (KDPG).</text>
</comment>
<dbReference type="SUPFAM" id="SSF53613">
    <property type="entry name" value="Ribokinase-like"/>
    <property type="match status" value="1"/>
</dbReference>
<proteinExistence type="inferred from homology"/>
<dbReference type="GO" id="GO:0005829">
    <property type="term" value="C:cytosol"/>
    <property type="evidence" value="ECO:0007669"/>
    <property type="project" value="TreeGrafter"/>
</dbReference>
<keyword evidence="6" id="KW-0119">Carbohydrate metabolism</keyword>
<dbReference type="AlphaFoldDB" id="A0A081KGS9"/>
<evidence type="ECO:0000256" key="13">
    <source>
        <dbReference type="ARBA" id="ARBA00075711"/>
    </source>
</evidence>
<dbReference type="InterPro" id="IPR050306">
    <property type="entry name" value="PfkB_Carbo_kinase"/>
</dbReference>
<evidence type="ECO:0000256" key="3">
    <source>
        <dbReference type="ARBA" id="ARBA00022741"/>
    </source>
</evidence>
<evidence type="ECO:0000256" key="14">
    <source>
        <dbReference type="ARBA" id="ARBA00080545"/>
    </source>
</evidence>
<dbReference type="PANTHER" id="PTHR43085:SF15">
    <property type="entry name" value="2-DEHYDRO-3-DEOXYGLUCONOKINASE"/>
    <property type="match status" value="1"/>
</dbReference>
<dbReference type="CDD" id="cd01166">
    <property type="entry name" value="KdgK"/>
    <property type="match status" value="1"/>
</dbReference>
<dbReference type="GO" id="GO:0019698">
    <property type="term" value="P:D-galacturonate catabolic process"/>
    <property type="evidence" value="ECO:0007669"/>
    <property type="project" value="TreeGrafter"/>
</dbReference>
<name>A0A081KGS9_9GAMM</name>
<comment type="pathway">
    <text evidence="7">Carbohydrate acid metabolism; 2-dehydro-3-deoxy-D-gluconate degradation; D-glyceraldehyde 3-phosphate and pyruvate from 2-dehydro-3-deoxy-D-gluconate: step 1/2.</text>
</comment>
<evidence type="ECO:0000313" key="16">
    <source>
        <dbReference type="EMBL" id="KEI73355.1"/>
    </source>
</evidence>
<dbReference type="Proteomes" id="UP000027997">
    <property type="component" value="Unassembled WGS sequence"/>
</dbReference>
<dbReference type="GO" id="GO:0008673">
    <property type="term" value="F:2-dehydro-3-deoxygluconokinase activity"/>
    <property type="evidence" value="ECO:0007669"/>
    <property type="project" value="UniProtKB-EC"/>
</dbReference>
<dbReference type="eggNOG" id="COG0524">
    <property type="taxonomic scope" value="Bacteria"/>
</dbReference>
<keyword evidence="17" id="KW-1185">Reference proteome</keyword>
<sequence length="323" mass="35512">MKPASIACIGECMVELTQTDVLGENNSENEKFLKVNFAGDTLNTTVYMARLLKEASASQQTDIAVRYVTALGQDNFSSRMLAAWQSEGIDTRHVYSLSGKLPGLYSVNVDATGERSFHYWRSESAARSLFSDALTQDQIESIASENSLIFLSGITVAILPYESRKQLVNLLKIAKHNGSIIAFDTNHRPALWKDAEDARQWYQQILELTDIALLTFEDEQLLFNDQSVEDTLQRLEHIPELIIKRGSSPCLVKSNGEVQTVVAQKVSTPVDTTGAGDSFNGAYLSSRMLGASPVEACQAGHRLAAEVIMHRGGVIPKEVMPAL</sequence>
<keyword evidence="4" id="KW-0418">Kinase</keyword>
<evidence type="ECO:0000256" key="8">
    <source>
        <dbReference type="ARBA" id="ARBA00044254"/>
    </source>
</evidence>
<evidence type="ECO:0000256" key="4">
    <source>
        <dbReference type="ARBA" id="ARBA00022777"/>
    </source>
</evidence>
<keyword evidence="3" id="KW-0547">Nucleotide-binding</keyword>
<dbReference type="GO" id="GO:0042840">
    <property type="term" value="P:D-glucuronate catabolic process"/>
    <property type="evidence" value="ECO:0007669"/>
    <property type="project" value="TreeGrafter"/>
</dbReference>
<evidence type="ECO:0000256" key="9">
    <source>
        <dbReference type="ARBA" id="ARBA00050729"/>
    </source>
</evidence>
<dbReference type="STRING" id="305900.GV64_23890"/>
<comment type="caution">
    <text evidence="16">The sequence shown here is derived from an EMBL/GenBank/DDBJ whole genome shotgun (WGS) entry which is preliminary data.</text>
</comment>
<dbReference type="GO" id="GO:0005524">
    <property type="term" value="F:ATP binding"/>
    <property type="evidence" value="ECO:0007669"/>
    <property type="project" value="UniProtKB-KW"/>
</dbReference>
<protein>
    <recommendedName>
        <fullName evidence="12">2-dehydro-3-deoxygluconokinase</fullName>
        <ecNumber evidence="11">2.7.1.45</ecNumber>
    </recommendedName>
    <alternativeName>
        <fullName evidence="13">2-keto-3-deoxygluconokinase</fullName>
    </alternativeName>
    <alternativeName>
        <fullName evidence="14">3-deoxy-2-oxo-D-gluconate kinase</fullName>
    </alternativeName>
    <alternativeName>
        <fullName evidence="8">KDG kinase</fullName>
    </alternativeName>
</protein>